<dbReference type="PROSITE" id="PS51257">
    <property type="entry name" value="PROKAR_LIPOPROTEIN"/>
    <property type="match status" value="1"/>
</dbReference>
<dbReference type="Pfam" id="PF08309">
    <property type="entry name" value="LVIVD"/>
    <property type="match status" value="4"/>
</dbReference>
<name>A0A7K1U827_9BACT</name>
<organism evidence="1 2">
    <name type="scientific">Chitinophaga tropicalis</name>
    <dbReference type="NCBI Taxonomy" id="2683588"/>
    <lineage>
        <taxon>Bacteria</taxon>
        <taxon>Pseudomonadati</taxon>
        <taxon>Bacteroidota</taxon>
        <taxon>Chitinophagia</taxon>
        <taxon>Chitinophagales</taxon>
        <taxon>Chitinophagaceae</taxon>
        <taxon>Chitinophaga</taxon>
    </lineage>
</organism>
<dbReference type="Proteomes" id="UP000461730">
    <property type="component" value="Unassembled WGS sequence"/>
</dbReference>
<dbReference type="RefSeq" id="WP_157307971.1">
    <property type="nucleotide sequence ID" value="NZ_WRXN01000009.1"/>
</dbReference>
<dbReference type="InterPro" id="IPR011044">
    <property type="entry name" value="Quino_amine_DH_bsu"/>
</dbReference>
<protein>
    <recommendedName>
        <fullName evidence="3">LVIVD repeat-containing protein</fullName>
    </recommendedName>
</protein>
<proteinExistence type="predicted"/>
<reference evidence="1 2" key="1">
    <citation type="submission" date="2019-12" db="EMBL/GenBank/DDBJ databases">
        <title>Chitinophaga sp. strain ysch24 (GDMCC 1.1355), whole genome shotgun sequence.</title>
        <authorList>
            <person name="Zhang X."/>
        </authorList>
    </citation>
    <scope>NUCLEOTIDE SEQUENCE [LARGE SCALE GENOMIC DNA]</scope>
    <source>
        <strain evidence="2">ysch24</strain>
    </source>
</reference>
<evidence type="ECO:0000313" key="1">
    <source>
        <dbReference type="EMBL" id="MVT10527.1"/>
    </source>
</evidence>
<evidence type="ECO:0000313" key="2">
    <source>
        <dbReference type="Proteomes" id="UP000461730"/>
    </source>
</evidence>
<comment type="caution">
    <text evidence="1">The sequence shown here is derived from an EMBL/GenBank/DDBJ whole genome shotgun (WGS) entry which is preliminary data.</text>
</comment>
<dbReference type="AlphaFoldDB" id="A0A7K1U827"/>
<keyword evidence="2" id="KW-1185">Reference proteome</keyword>
<sequence>MFYLYKLRTAVVFVVLMLLASGCLKDSCDVRIPSTIFTPVYLTLDELRSSVKSEAPKNIEETGKIYLYGKYIFLNEPGKGIHVIDNNNPSSPKKIAFVNIPGNVDMAVKGNIMYADSYLDLVALDITDPYHVKEVSRVKSAYPGLIYAYGYSTDTARLGVIVDYIRKDTVLTQVCNNPGWNGEYYYDAVSNVAIFSNTSKSSVPSVGKAGSTARFGLLNNYLYTVNNYSITSFNIDQLTQPVKKNTVMVPATVETIFPYKEYLFLGTTTGMFIYNVVTPETPAQKGIYSHIRSCDPVVVENDRAYVTVRGGTACNAGAVNQLTVLDVRNPAQPEPLRSYDMKSPYGLGVINGYVFVGEGDNGLRFVDARNPVAAKTLQVFSDVKAYDVIPESDKLLLVTAKDGLYQYDITDMESPKRLSKISITVKQ</sequence>
<gene>
    <name evidence="1" type="ORF">GO493_19800</name>
</gene>
<dbReference type="SUPFAM" id="SSF50969">
    <property type="entry name" value="YVTN repeat-like/Quinoprotein amine dehydrogenase"/>
    <property type="match status" value="1"/>
</dbReference>
<dbReference type="InterPro" id="IPR013211">
    <property type="entry name" value="LVIVD"/>
</dbReference>
<accession>A0A7K1U827</accession>
<dbReference type="EMBL" id="WRXN01000009">
    <property type="protein sequence ID" value="MVT10527.1"/>
    <property type="molecule type" value="Genomic_DNA"/>
</dbReference>
<evidence type="ECO:0008006" key="3">
    <source>
        <dbReference type="Google" id="ProtNLM"/>
    </source>
</evidence>